<comment type="similarity">
    <text evidence="8">Belongs to the polysaccharide lyase 9 family.</text>
</comment>
<accession>A0A5C6ADG3</accession>
<dbReference type="InterPro" id="IPR053868">
    <property type="entry name" value="Pel9A-like_beta_helix"/>
</dbReference>
<feature type="signal peptide" evidence="9">
    <location>
        <begin position="1"/>
        <end position="23"/>
    </location>
</feature>
<dbReference type="SMART" id="SM00710">
    <property type="entry name" value="PbH1"/>
    <property type="match status" value="4"/>
</dbReference>
<organism evidence="11 12">
    <name type="scientific">Botrimarina colliarenosi</name>
    <dbReference type="NCBI Taxonomy" id="2528001"/>
    <lineage>
        <taxon>Bacteria</taxon>
        <taxon>Pseudomonadati</taxon>
        <taxon>Planctomycetota</taxon>
        <taxon>Planctomycetia</taxon>
        <taxon>Pirellulales</taxon>
        <taxon>Lacipirellulaceae</taxon>
        <taxon>Botrimarina</taxon>
    </lineage>
</organism>
<dbReference type="Pfam" id="PF22842">
    <property type="entry name" value="Pel9A-like_beta_helix"/>
    <property type="match status" value="1"/>
</dbReference>
<dbReference type="InterPro" id="IPR011050">
    <property type="entry name" value="Pectin_lyase_fold/virulence"/>
</dbReference>
<dbReference type="EMBL" id="SJPR01000002">
    <property type="protein sequence ID" value="TWT97649.1"/>
    <property type="molecule type" value="Genomic_DNA"/>
</dbReference>
<dbReference type="OrthoDB" id="8660908at2"/>
<dbReference type="RefSeq" id="WP_146444568.1">
    <property type="nucleotide sequence ID" value="NZ_SJPR01000002.1"/>
</dbReference>
<dbReference type="InterPro" id="IPR052052">
    <property type="entry name" value="Polysaccharide_Lyase_9"/>
</dbReference>
<proteinExistence type="inferred from homology"/>
<evidence type="ECO:0000256" key="9">
    <source>
        <dbReference type="SAM" id="SignalP"/>
    </source>
</evidence>
<keyword evidence="7 11" id="KW-0456">Lyase</keyword>
<dbReference type="Proteomes" id="UP000317421">
    <property type="component" value="Unassembled WGS sequence"/>
</dbReference>
<comment type="subcellular location">
    <subcellularLocation>
        <location evidence="2">Secreted</location>
    </subcellularLocation>
</comment>
<evidence type="ECO:0000313" key="12">
    <source>
        <dbReference type="Proteomes" id="UP000317421"/>
    </source>
</evidence>
<dbReference type="PANTHER" id="PTHR40088">
    <property type="entry name" value="PECTATE LYASE (EUROFUNG)"/>
    <property type="match status" value="1"/>
</dbReference>
<evidence type="ECO:0000256" key="7">
    <source>
        <dbReference type="ARBA" id="ARBA00023239"/>
    </source>
</evidence>
<feature type="domain" description="Pel9A-like right handed beta-helix region" evidence="10">
    <location>
        <begin position="141"/>
        <end position="325"/>
    </location>
</feature>
<dbReference type="AlphaFoldDB" id="A0A5C6ADG3"/>
<keyword evidence="4" id="KW-0479">Metal-binding</keyword>
<protein>
    <submittedName>
        <fullName evidence="11">Pectate lyase L</fullName>
        <ecNumber evidence="11">4.2.2.2</ecNumber>
    </submittedName>
</protein>
<dbReference type="SUPFAM" id="SSF51126">
    <property type="entry name" value="Pectin lyase-like"/>
    <property type="match status" value="1"/>
</dbReference>
<evidence type="ECO:0000256" key="1">
    <source>
        <dbReference type="ARBA" id="ARBA00001913"/>
    </source>
</evidence>
<sequence length="494" mass="52683" precursor="true">MTLRRVSLTLASIVLASMGSAWAAEYYISPTGSNGGNGGIGSAWATFDYAIDQIDPGDTLYVRGGTYSLSSRIQIRGNEGGTETAPLRIWAYGDETPVLDFSSMSNSLWGQSSGRGIQVDDGADWVHLRGLTIENARDNGIWSGASHGTYERMVTRWNGDSGTQLSGSASHNLILNTDSYENYDPSNNGENADGFAIKFTDLGPGNVVRGARAWGNADDGWDMWESIAGAVTVEDSWAFDNGKLIPRFFDADALEDGDLTAGNFNGDGNGYKLGQDAGPHTLNRVLAWDNQVRGIDVNGNGFGVFVKHSTVYDSGRNWQFDETASETVNKHLLTNNVSLQGSQSDTFQSGVTSESNTWNGISVNAADFLSLDDTIARGPRQADGSLPVSDFLRLAPDSNLIDAGKNIGLPFSGLAPDLGAFETGILGDYNSDGVVNAGDYTVWRDGFGAGFTMADYDVWATHYGEGVVSSVAIPEPLSLLLVIGAASPLVSRRR</sequence>
<dbReference type="EC" id="4.2.2.2" evidence="11"/>
<gene>
    <name evidence="11" type="primary">pelL_2</name>
    <name evidence="11" type="ORF">Pla108_18010</name>
</gene>
<evidence type="ECO:0000256" key="3">
    <source>
        <dbReference type="ARBA" id="ARBA00022525"/>
    </source>
</evidence>
<keyword evidence="5 9" id="KW-0732">Signal</keyword>
<name>A0A5C6ADG3_9BACT</name>
<dbReference type="GO" id="GO:0046872">
    <property type="term" value="F:metal ion binding"/>
    <property type="evidence" value="ECO:0007669"/>
    <property type="project" value="UniProtKB-KW"/>
</dbReference>
<reference evidence="11 12" key="1">
    <citation type="submission" date="2019-02" db="EMBL/GenBank/DDBJ databases">
        <title>Deep-cultivation of Planctomycetes and their phenomic and genomic characterization uncovers novel biology.</title>
        <authorList>
            <person name="Wiegand S."/>
            <person name="Jogler M."/>
            <person name="Boedeker C."/>
            <person name="Pinto D."/>
            <person name="Vollmers J."/>
            <person name="Rivas-Marin E."/>
            <person name="Kohn T."/>
            <person name="Peeters S.H."/>
            <person name="Heuer A."/>
            <person name="Rast P."/>
            <person name="Oberbeckmann S."/>
            <person name="Bunk B."/>
            <person name="Jeske O."/>
            <person name="Meyerdierks A."/>
            <person name="Storesund J.E."/>
            <person name="Kallscheuer N."/>
            <person name="Luecker S."/>
            <person name="Lage O.M."/>
            <person name="Pohl T."/>
            <person name="Merkel B.J."/>
            <person name="Hornburger P."/>
            <person name="Mueller R.-W."/>
            <person name="Bruemmer F."/>
            <person name="Labrenz M."/>
            <person name="Spormann A.M."/>
            <person name="Op Den Camp H."/>
            <person name="Overmann J."/>
            <person name="Amann R."/>
            <person name="Jetten M.S.M."/>
            <person name="Mascher T."/>
            <person name="Medema M.H."/>
            <person name="Devos D.P."/>
            <person name="Kaster A.-K."/>
            <person name="Ovreas L."/>
            <person name="Rohde M."/>
            <person name="Galperin M.Y."/>
            <person name="Jogler C."/>
        </authorList>
    </citation>
    <scope>NUCLEOTIDE SEQUENCE [LARGE SCALE GENOMIC DNA]</scope>
    <source>
        <strain evidence="11 12">Pla108</strain>
    </source>
</reference>
<dbReference type="GO" id="GO:0030570">
    <property type="term" value="F:pectate lyase activity"/>
    <property type="evidence" value="ECO:0007669"/>
    <property type="project" value="UniProtKB-EC"/>
</dbReference>
<evidence type="ECO:0000256" key="6">
    <source>
        <dbReference type="ARBA" id="ARBA00022837"/>
    </source>
</evidence>
<evidence type="ECO:0000313" key="11">
    <source>
        <dbReference type="EMBL" id="TWT97649.1"/>
    </source>
</evidence>
<evidence type="ECO:0000256" key="5">
    <source>
        <dbReference type="ARBA" id="ARBA00022729"/>
    </source>
</evidence>
<dbReference type="InterPro" id="IPR012334">
    <property type="entry name" value="Pectin_lyas_fold"/>
</dbReference>
<dbReference type="PANTHER" id="PTHR40088:SF1">
    <property type="entry name" value="PECTATE LYASE PEL9"/>
    <property type="match status" value="1"/>
</dbReference>
<dbReference type="GO" id="GO:0005576">
    <property type="term" value="C:extracellular region"/>
    <property type="evidence" value="ECO:0007669"/>
    <property type="project" value="UniProtKB-SubCell"/>
</dbReference>
<keyword evidence="3" id="KW-0964">Secreted</keyword>
<keyword evidence="12" id="KW-1185">Reference proteome</keyword>
<evidence type="ECO:0000259" key="10">
    <source>
        <dbReference type="Pfam" id="PF22842"/>
    </source>
</evidence>
<evidence type="ECO:0000256" key="8">
    <source>
        <dbReference type="ARBA" id="ARBA00038263"/>
    </source>
</evidence>
<comment type="cofactor">
    <cofactor evidence="1">
        <name>Ca(2+)</name>
        <dbReference type="ChEBI" id="CHEBI:29108"/>
    </cofactor>
</comment>
<evidence type="ECO:0000256" key="2">
    <source>
        <dbReference type="ARBA" id="ARBA00004613"/>
    </source>
</evidence>
<feature type="chain" id="PRO_5022810173" evidence="9">
    <location>
        <begin position="24"/>
        <end position="494"/>
    </location>
</feature>
<keyword evidence="6" id="KW-0106">Calcium</keyword>
<dbReference type="InterPro" id="IPR006626">
    <property type="entry name" value="PbH1"/>
</dbReference>
<dbReference type="Gene3D" id="2.160.20.10">
    <property type="entry name" value="Single-stranded right-handed beta-helix, Pectin lyase-like"/>
    <property type="match status" value="1"/>
</dbReference>
<evidence type="ECO:0000256" key="4">
    <source>
        <dbReference type="ARBA" id="ARBA00022723"/>
    </source>
</evidence>
<comment type="caution">
    <text evidence="11">The sequence shown here is derived from an EMBL/GenBank/DDBJ whole genome shotgun (WGS) entry which is preliminary data.</text>
</comment>